<reference evidence="10" key="1">
    <citation type="submission" date="2010-05" db="EMBL/GenBank/DDBJ databases">
        <title>Complete sequence of Methylotenera sp. 301.</title>
        <authorList>
            <person name="Lucas S."/>
            <person name="Copeland A."/>
            <person name="Lapidus A."/>
            <person name="Cheng J.-F."/>
            <person name="Bruce D."/>
            <person name="Goodwin L."/>
            <person name="Pitluck S."/>
            <person name="Clum A."/>
            <person name="Land M."/>
            <person name="Hauser L."/>
            <person name="Kyrpides N."/>
            <person name="Ivanova N."/>
            <person name="Chistoservova L."/>
            <person name="Kalyuzhnaya M."/>
            <person name="Woyke T."/>
        </authorList>
    </citation>
    <scope>NUCLEOTIDE SEQUENCE [LARGE SCALE GENOMIC DNA]</scope>
    <source>
        <strain evidence="10">301</strain>
    </source>
</reference>
<evidence type="ECO:0000313" key="10">
    <source>
        <dbReference type="Proteomes" id="UP000000383"/>
    </source>
</evidence>
<dbReference type="HOGENOM" id="CLU_002755_1_2_4"/>
<evidence type="ECO:0000256" key="6">
    <source>
        <dbReference type="ARBA" id="ARBA00022989"/>
    </source>
</evidence>
<proteinExistence type="inferred from homology"/>
<keyword evidence="7 8" id="KW-0472">Membrane</keyword>
<sequence>MINRIVRFALTQPVFVILGLVLFVLGGVIAFINLPIEAFPDVSDTQVNIVAQYSGRAAEEVEKQVTIPIEVAMSGMPNMVRMFTHTQFGLSYMMITFNDKPTDKEARQLVFERLRGIDLPAGVEPDVAPLSTSIGEIYRYRVKGDHLNSRQLREIEEWVVEKALKKVPGVADVVSMGGALKQYEVNPDLAKMRDAKITLAQLFSSLTRANANAGGGAVSQGPQQFLVRSLGTFRTSADIDRVVVGDNGKGVPILIRDVAVVKEANAPVQGLVGQDNTDDIVNGLVLMRKGENPSELLKGIKQTISDLNDHGLPPGVELKPYYDRSWLIEKTLHTVFGNLIEGALLVTFVLLMFLGNLRAALIVACIIPLAVLSTFLGLTFLHMPANLLSLGAMDFGIIVDGAVIVVENVFLRLGNMSDESQHHFNERRKAIYKAVTEVGRPTLFSMLVIIAAHIPIFTLQRAEGRIFSPMAFSVTSALIGSLILSLTLVPLLCLWLLRDRIPHHDNRLLSWFKKIYQPAFSWAVIRPKQIISIALVLLIAALALGTQIGTEFLPELDEGSIWVNVTLPSSVSPAEALLSARRIRAALHTVPEVKTVISKIGRPDDGSDPKIFNGGEFFVELAPEETWRKNYKKEKIINEMGNAVSVLPGVEATFSQPIRDNVLESISQIDGQIVIKVHGDDLPLLRKTARTITQQISKVAGVANAYIDRDGDLPQEVIDIDRDAAARYGINIGDIQDVIETALAGKATTELWEGERHFSVVVRLAEAQRSLSKLDDLLIAAPSGAQIPLSELAHFKQTVGAMNIARENGQRVVSIGIFIKNRDMGSVVTDMQAKVKSSVNIPNNVNISWSGEFENQERAMARLAVVVPLSILLIFVLLFDAFGSFKNALLIVANIPFALIGGIVALYITCIPLSVSAAIGFIALFGQAVLNGVVMVSVFDQLIAEGKTPEEAVQEGAMSRLRTVLMTGLLAMFGLLPMALSHNIGAETQRPLAVVVIGGLISATLLTLLVLPSVYLWVVKRYGGKSNSNESEETALY</sequence>
<dbReference type="PANTHER" id="PTHR32063">
    <property type="match status" value="1"/>
</dbReference>
<keyword evidence="3" id="KW-0813">Transport</keyword>
<organism evidence="9 10">
    <name type="scientific">Methylotenera versatilis (strain 301)</name>
    <dbReference type="NCBI Taxonomy" id="666681"/>
    <lineage>
        <taxon>Bacteria</taxon>
        <taxon>Pseudomonadati</taxon>
        <taxon>Pseudomonadota</taxon>
        <taxon>Betaproteobacteria</taxon>
        <taxon>Nitrosomonadales</taxon>
        <taxon>Methylophilaceae</taxon>
        <taxon>Methylotenera</taxon>
    </lineage>
</organism>
<dbReference type="GO" id="GO:0042910">
    <property type="term" value="F:xenobiotic transmembrane transporter activity"/>
    <property type="evidence" value="ECO:0007669"/>
    <property type="project" value="TreeGrafter"/>
</dbReference>
<dbReference type="OrthoDB" id="9176633at2"/>
<feature type="transmembrane region" description="Helical" evidence="8">
    <location>
        <begin position="915"/>
        <end position="939"/>
    </location>
</feature>
<dbReference type="SUPFAM" id="SSF82714">
    <property type="entry name" value="Multidrug efflux transporter AcrB TolC docking domain, DN and DC subdomains"/>
    <property type="match status" value="2"/>
</dbReference>
<feature type="transmembrane region" description="Helical" evidence="8">
    <location>
        <begin position="959"/>
        <end position="980"/>
    </location>
</feature>
<name>D7DMC9_METV0</name>
<feature type="transmembrane region" description="Helical" evidence="8">
    <location>
        <begin position="387"/>
        <end position="411"/>
    </location>
</feature>
<keyword evidence="5 8" id="KW-0812">Transmembrane</keyword>
<dbReference type="RefSeq" id="WP_013147156.1">
    <property type="nucleotide sequence ID" value="NC_014207.1"/>
</dbReference>
<dbReference type="STRING" id="666681.M301_0456"/>
<dbReference type="Gene3D" id="3.30.70.1440">
    <property type="entry name" value="Multidrug efflux transporter AcrB pore domain"/>
    <property type="match status" value="1"/>
</dbReference>
<evidence type="ECO:0000256" key="3">
    <source>
        <dbReference type="ARBA" id="ARBA00022448"/>
    </source>
</evidence>
<feature type="transmembrane region" description="Helical" evidence="8">
    <location>
        <begin position="470"/>
        <end position="497"/>
    </location>
</feature>
<reference evidence="9 10" key="2">
    <citation type="journal article" date="2011" name="J. Bacteriol.">
        <title>Genomes of three methylotrophs from a single niche uncover genetic and metabolic divergence of Methylophilaceae.</title>
        <authorList>
            <person name="Lapidus A."/>
            <person name="Clum A."/>
            <person name="Labutti K."/>
            <person name="Kaluzhnaya M.G."/>
            <person name="Lim S."/>
            <person name="Beck D.A."/>
            <person name="Glavina Del Rio T."/>
            <person name="Nolan M."/>
            <person name="Mavromatis K."/>
            <person name="Huntemann M."/>
            <person name="Lucas S."/>
            <person name="Lidstrom M.E."/>
            <person name="Ivanova N."/>
            <person name="Chistoserdova L."/>
        </authorList>
    </citation>
    <scope>NUCLEOTIDE SEQUENCE [LARGE SCALE GENOMIC DNA]</scope>
    <source>
        <strain evidence="9 10">301</strain>
    </source>
</reference>
<comment type="similarity">
    <text evidence="2">Belongs to the resistance-nodulation-cell division (RND) (TC 2.A.6) family.</text>
</comment>
<evidence type="ECO:0000256" key="7">
    <source>
        <dbReference type="ARBA" id="ARBA00023136"/>
    </source>
</evidence>
<accession>D7DMC9</accession>
<dbReference type="PRINTS" id="PR00702">
    <property type="entry name" value="ACRIFLAVINRP"/>
</dbReference>
<feature type="transmembrane region" description="Helical" evidence="8">
    <location>
        <begin position="335"/>
        <end position="354"/>
    </location>
</feature>
<protein>
    <submittedName>
        <fullName evidence="9">Heavy metal efflux pump, CzcA family</fullName>
    </submittedName>
</protein>
<dbReference type="PANTHER" id="PTHR32063:SF12">
    <property type="entry name" value="CATION EFFLUX SYSTEM PROTEIN"/>
    <property type="match status" value="1"/>
</dbReference>
<keyword evidence="4" id="KW-1003">Cell membrane</keyword>
<dbReference type="eggNOG" id="COG3696">
    <property type="taxonomic scope" value="Bacteria"/>
</dbReference>
<dbReference type="AlphaFoldDB" id="D7DMC9"/>
<dbReference type="InterPro" id="IPR004763">
    <property type="entry name" value="CusA-like"/>
</dbReference>
<feature type="transmembrane region" description="Helical" evidence="8">
    <location>
        <begin position="992"/>
        <end position="1018"/>
    </location>
</feature>
<dbReference type="Gene3D" id="3.30.70.1320">
    <property type="entry name" value="Multidrug efflux transporter AcrB pore domain like"/>
    <property type="match status" value="1"/>
</dbReference>
<dbReference type="GO" id="GO:0008324">
    <property type="term" value="F:monoatomic cation transmembrane transporter activity"/>
    <property type="evidence" value="ECO:0007669"/>
    <property type="project" value="InterPro"/>
</dbReference>
<dbReference type="Pfam" id="PF00873">
    <property type="entry name" value="ACR_tran"/>
    <property type="match status" value="1"/>
</dbReference>
<dbReference type="Gene3D" id="3.30.2090.10">
    <property type="entry name" value="Multidrug efflux transporter AcrB TolC docking domain, DN and DC subdomains"/>
    <property type="match status" value="2"/>
</dbReference>
<dbReference type="InterPro" id="IPR027463">
    <property type="entry name" value="AcrB_DN_DC_subdom"/>
</dbReference>
<dbReference type="GO" id="GO:0005886">
    <property type="term" value="C:plasma membrane"/>
    <property type="evidence" value="ECO:0007669"/>
    <property type="project" value="UniProtKB-SubCell"/>
</dbReference>
<evidence type="ECO:0000256" key="2">
    <source>
        <dbReference type="ARBA" id="ARBA00010942"/>
    </source>
</evidence>
<feature type="transmembrane region" description="Helical" evidence="8">
    <location>
        <begin position="863"/>
        <end position="882"/>
    </location>
</feature>
<comment type="subcellular location">
    <subcellularLocation>
        <location evidence="1">Cell membrane</location>
        <topology evidence="1">Multi-pass membrane protein</topology>
    </subcellularLocation>
</comment>
<dbReference type="Gene3D" id="1.20.1640.10">
    <property type="entry name" value="Multidrug efflux transporter AcrB transmembrane domain"/>
    <property type="match status" value="2"/>
</dbReference>
<evidence type="ECO:0000313" key="9">
    <source>
        <dbReference type="EMBL" id="ADI28840.1"/>
    </source>
</evidence>
<evidence type="ECO:0000256" key="1">
    <source>
        <dbReference type="ARBA" id="ARBA00004651"/>
    </source>
</evidence>
<feature type="transmembrane region" description="Helical" evidence="8">
    <location>
        <begin position="438"/>
        <end position="458"/>
    </location>
</feature>
<evidence type="ECO:0000256" key="8">
    <source>
        <dbReference type="SAM" id="Phobius"/>
    </source>
</evidence>
<dbReference type="NCBIfam" id="TIGR00914">
    <property type="entry name" value="2A0601"/>
    <property type="match status" value="1"/>
</dbReference>
<feature type="transmembrane region" description="Helical" evidence="8">
    <location>
        <begin position="361"/>
        <end position="381"/>
    </location>
</feature>
<dbReference type="Proteomes" id="UP000000383">
    <property type="component" value="Chromosome"/>
</dbReference>
<dbReference type="InterPro" id="IPR001036">
    <property type="entry name" value="Acrflvin-R"/>
</dbReference>
<feature type="transmembrane region" description="Helical" evidence="8">
    <location>
        <begin position="530"/>
        <end position="549"/>
    </location>
</feature>
<dbReference type="EMBL" id="CP002056">
    <property type="protein sequence ID" value="ADI28840.1"/>
    <property type="molecule type" value="Genomic_DNA"/>
</dbReference>
<evidence type="ECO:0000256" key="4">
    <source>
        <dbReference type="ARBA" id="ARBA00022475"/>
    </source>
</evidence>
<dbReference type="SUPFAM" id="SSF82693">
    <property type="entry name" value="Multidrug efflux transporter AcrB pore domain, PN1, PN2, PC1 and PC2 subdomains"/>
    <property type="match status" value="3"/>
</dbReference>
<feature type="transmembrane region" description="Helical" evidence="8">
    <location>
        <begin position="888"/>
        <end position="908"/>
    </location>
</feature>
<dbReference type="Gene3D" id="3.30.70.1430">
    <property type="entry name" value="Multidrug efflux transporter AcrB pore domain"/>
    <property type="match status" value="2"/>
</dbReference>
<keyword evidence="10" id="KW-1185">Reference proteome</keyword>
<keyword evidence="6 8" id="KW-1133">Transmembrane helix</keyword>
<gene>
    <name evidence="9" type="ordered locus">M301_0456</name>
</gene>
<evidence type="ECO:0000256" key="5">
    <source>
        <dbReference type="ARBA" id="ARBA00022692"/>
    </source>
</evidence>
<dbReference type="SUPFAM" id="SSF82866">
    <property type="entry name" value="Multidrug efflux transporter AcrB transmembrane domain"/>
    <property type="match status" value="2"/>
</dbReference>
<dbReference type="KEGG" id="meh:M301_0456"/>